<sequence length="411" mass="47214">MSTRVPPTVRRLIDLYNVISRKQNSVYAEEIESFLRNTSDSSLRDKRWSILNKNARKGLDWKIDRNRERRLFQDPIQFGPNELKETKYLFKDQTKFRKTEGVLPGSFIAKKNNVYNAAIESTVKAYFNPVMSLSVHKQHQNILRFYLQRLANAPIMIIFKQKCDLFSPTSMDQWNQPFFDMRKRTRLENGKYSGQVMPPYELTKVIHPDLLSLALKSESFMRTNGQSFSQLVKSAPWSDVELIEDKLANILYQEQSVRTLNKADLSEPKDDEVVDFSVTEAMQMVENGTPTATVVDDFPYTLTYNRFYLLNLLNLDADLSSFESLWNNTDFEIVGARLTLHDPRVKSLLQTFATAADLQHASRYEDILKLAKSEEANTDGLNGVIHTIASKGLINTSFNNETGAVYLTKSS</sequence>
<evidence type="ECO:0000313" key="2">
    <source>
        <dbReference type="Proteomes" id="UP000669133"/>
    </source>
</evidence>
<dbReference type="GeneID" id="93652881"/>
<accession>A0A8H7ZCD3</accession>
<comment type="caution">
    <text evidence="1">The sequence shown here is derived from an EMBL/GenBank/DDBJ whole genome shotgun (WGS) entry which is preliminary data.</text>
</comment>
<proteinExistence type="predicted"/>
<gene>
    <name evidence="1" type="ORF">I9W82_004252</name>
</gene>
<reference evidence="1 2" key="1">
    <citation type="submission" date="2020-12" db="EMBL/GenBank/DDBJ databases">
        <title>Effect of drift, selection, and recombination on the evolution of hybrid genomes in Candida yeast pathogens.</title>
        <authorList>
            <person name="Mixao V."/>
            <person name="Ksiezopolska E."/>
            <person name="Saus E."/>
            <person name="Boekhout T."/>
            <person name="Gacser A."/>
            <person name="Gabaldon T."/>
        </authorList>
    </citation>
    <scope>NUCLEOTIDE SEQUENCE [LARGE SCALE GENOMIC DNA]</scope>
    <source>
        <strain evidence="1 2">BP57</strain>
    </source>
</reference>
<organism evidence="1 2">
    <name type="scientific">Candida metapsilosis</name>
    <dbReference type="NCBI Taxonomy" id="273372"/>
    <lineage>
        <taxon>Eukaryota</taxon>
        <taxon>Fungi</taxon>
        <taxon>Dikarya</taxon>
        <taxon>Ascomycota</taxon>
        <taxon>Saccharomycotina</taxon>
        <taxon>Pichiomycetes</taxon>
        <taxon>Debaryomycetaceae</taxon>
        <taxon>Candida/Lodderomyces clade</taxon>
        <taxon>Candida</taxon>
    </lineage>
</organism>
<dbReference type="RefSeq" id="XP_067547040.1">
    <property type="nucleotide sequence ID" value="XM_067693305.1"/>
</dbReference>
<dbReference type="OrthoDB" id="4019982at2759"/>
<keyword evidence="2" id="KW-1185">Reference proteome</keyword>
<protein>
    <submittedName>
        <fullName evidence="1">Uncharacterized protein</fullName>
    </submittedName>
</protein>
<evidence type="ECO:0000313" key="1">
    <source>
        <dbReference type="EMBL" id="KAG5417924.1"/>
    </source>
</evidence>
<dbReference type="Proteomes" id="UP000669133">
    <property type="component" value="Unassembled WGS sequence"/>
</dbReference>
<dbReference type="AlphaFoldDB" id="A0A8H7ZCD3"/>
<name>A0A8H7ZCD3_9ASCO</name>
<dbReference type="EMBL" id="JAEOAQ010000006">
    <property type="protein sequence ID" value="KAG5417924.1"/>
    <property type="molecule type" value="Genomic_DNA"/>
</dbReference>